<evidence type="ECO:0000256" key="1">
    <source>
        <dbReference type="ARBA" id="ARBA00004651"/>
    </source>
</evidence>
<proteinExistence type="inferred from homology"/>
<comment type="similarity">
    <text evidence="2">Belongs to the UPF0702 family.</text>
</comment>
<dbReference type="Gene3D" id="3.30.240.20">
    <property type="entry name" value="bsu07140 like domains"/>
    <property type="match status" value="2"/>
</dbReference>
<dbReference type="EMBL" id="SWOY01000001">
    <property type="protein sequence ID" value="NFG15697.1"/>
    <property type="molecule type" value="Genomic_DNA"/>
</dbReference>
<feature type="domain" description="YetF C-terminal" evidence="8">
    <location>
        <begin position="82"/>
        <end position="214"/>
    </location>
</feature>
<gene>
    <name evidence="10" type="ORF">EXM69_11880</name>
    <name evidence="11" type="ORF">FC794_02560</name>
    <name evidence="12" type="ORF">JQS73_06940</name>
</gene>
<evidence type="ECO:0000256" key="3">
    <source>
        <dbReference type="ARBA" id="ARBA00022475"/>
    </source>
</evidence>
<dbReference type="Proteomes" id="UP000473887">
    <property type="component" value="Unassembled WGS sequence"/>
</dbReference>
<reference evidence="12 15" key="1">
    <citation type="journal article" date="2014" name="J. Infect. Dis.">
        <title>Molecular characterization of a novel botulinum neurotoxin type H gene.</title>
        <authorList>
            <person name="Dover N."/>
            <person name="Barash J.R."/>
            <person name="Hill K.K."/>
            <person name="Xie G."/>
            <person name="Arnon S.S."/>
        </authorList>
    </citation>
    <scope>NUCLEOTIDE SEQUENCE [LARGE SCALE GENOMIC DNA]</scope>
    <source>
        <strain evidence="12 15">IBCA10-7060</strain>
    </source>
</reference>
<dbReference type="EMBL" id="SGKC01000022">
    <property type="protein sequence ID" value="NEZ92623.1"/>
    <property type="molecule type" value="Genomic_DNA"/>
</dbReference>
<dbReference type="InterPro" id="IPR007353">
    <property type="entry name" value="DUF421"/>
</dbReference>
<name>A0A0A2HBG6_CLOBO</name>
<dbReference type="InterPro" id="IPR048454">
    <property type="entry name" value="YetF_N"/>
</dbReference>
<evidence type="ECO:0000313" key="15">
    <source>
        <dbReference type="Proteomes" id="UP000663464"/>
    </source>
</evidence>
<evidence type="ECO:0000256" key="7">
    <source>
        <dbReference type="SAM" id="Phobius"/>
    </source>
</evidence>
<protein>
    <submittedName>
        <fullName evidence="11">DUF421 domain-containing protein</fullName>
    </submittedName>
</protein>
<accession>A0A0A2HBG6</accession>
<dbReference type="Pfam" id="PF20730">
    <property type="entry name" value="YetF_N"/>
    <property type="match status" value="1"/>
</dbReference>
<evidence type="ECO:0000256" key="5">
    <source>
        <dbReference type="ARBA" id="ARBA00022989"/>
    </source>
</evidence>
<keyword evidence="3" id="KW-1003">Cell membrane</keyword>
<dbReference type="Proteomes" id="UP000663464">
    <property type="component" value="Chromosome"/>
</dbReference>
<dbReference type="PANTHER" id="PTHR34582:SF7">
    <property type="entry name" value="UPF0702 TRANSMEMBRANE PROTEIN YDFS"/>
    <property type="match status" value="1"/>
</dbReference>
<dbReference type="EMBL" id="CP069280">
    <property type="protein sequence ID" value="QRI54825.1"/>
    <property type="molecule type" value="Genomic_DNA"/>
</dbReference>
<evidence type="ECO:0000256" key="4">
    <source>
        <dbReference type="ARBA" id="ARBA00022692"/>
    </source>
</evidence>
<evidence type="ECO:0000313" key="12">
    <source>
        <dbReference type="EMBL" id="QRI54825.1"/>
    </source>
</evidence>
<dbReference type="RefSeq" id="WP_003357064.1">
    <property type="nucleotide sequence ID" value="NZ_CP013246.1"/>
</dbReference>
<reference evidence="12" key="4">
    <citation type="submission" date="2021-02" db="EMBL/GenBank/DDBJ databases">
        <authorList>
            <person name="Dover N."/>
            <person name="Barash J.R."/>
            <person name="Bell J.M."/>
            <person name="Sylvester M.D."/>
            <person name="Arnon S."/>
        </authorList>
    </citation>
    <scope>NUCLEOTIDE SEQUENCE</scope>
    <source>
        <strain evidence="12">IBCA10-7060</strain>
    </source>
</reference>
<evidence type="ECO:0000256" key="6">
    <source>
        <dbReference type="ARBA" id="ARBA00023136"/>
    </source>
</evidence>
<evidence type="ECO:0000313" key="13">
    <source>
        <dbReference type="Proteomes" id="UP000473887"/>
    </source>
</evidence>
<feature type="transmembrane region" description="Helical" evidence="7">
    <location>
        <begin position="6"/>
        <end position="26"/>
    </location>
</feature>
<feature type="transmembrane region" description="Helical" evidence="7">
    <location>
        <begin position="63"/>
        <end position="81"/>
    </location>
</feature>
<dbReference type="OMA" id="IMNGKIM"/>
<comment type="subcellular location">
    <subcellularLocation>
        <location evidence="1">Cell membrane</location>
        <topology evidence="1">Multi-pass membrane protein</topology>
    </subcellularLocation>
</comment>
<evidence type="ECO:0000313" key="10">
    <source>
        <dbReference type="EMBL" id="NEZ92623.1"/>
    </source>
</evidence>
<evidence type="ECO:0000313" key="11">
    <source>
        <dbReference type="EMBL" id="NFG15697.1"/>
    </source>
</evidence>
<dbReference type="PANTHER" id="PTHR34582">
    <property type="entry name" value="UPF0702 TRANSMEMBRANE PROTEIN YCAP"/>
    <property type="match status" value="1"/>
</dbReference>
<keyword evidence="5 7" id="KW-1133">Transmembrane helix</keyword>
<keyword evidence="6 7" id="KW-0472">Membrane</keyword>
<feature type="domain" description="YetF-like N-terminal transmembrane" evidence="9">
    <location>
        <begin position="7"/>
        <end position="78"/>
    </location>
</feature>
<evidence type="ECO:0000259" key="8">
    <source>
        <dbReference type="Pfam" id="PF04239"/>
    </source>
</evidence>
<evidence type="ECO:0000256" key="2">
    <source>
        <dbReference type="ARBA" id="ARBA00006448"/>
    </source>
</evidence>
<reference evidence="11 14" key="3">
    <citation type="submission" date="2019-04" db="EMBL/GenBank/DDBJ databases">
        <title>Genome sequencing of Clostridium botulinum Groups I-IV and Clostridium butyricum.</title>
        <authorList>
            <person name="Brunt J."/>
            <person name="Van Vliet A.H.M."/>
            <person name="Stringer S.C."/>
            <person name="Carter A.T."/>
            <person name="Peck M.W."/>
        </authorList>
    </citation>
    <scope>NUCLEOTIDE SEQUENCE [LARGE SCALE GENOMIC DNA]</scope>
    <source>
        <strain evidence="11 14">IFR 18/037</strain>
    </source>
</reference>
<dbReference type="Pfam" id="PF04239">
    <property type="entry name" value="DUF421"/>
    <property type="match status" value="1"/>
</dbReference>
<organism evidence="11 14">
    <name type="scientific">Clostridium botulinum</name>
    <dbReference type="NCBI Taxonomy" id="1491"/>
    <lineage>
        <taxon>Bacteria</taxon>
        <taxon>Bacillati</taxon>
        <taxon>Bacillota</taxon>
        <taxon>Clostridia</taxon>
        <taxon>Eubacteriales</taxon>
        <taxon>Clostridiaceae</taxon>
        <taxon>Clostridium</taxon>
    </lineage>
</organism>
<evidence type="ECO:0000313" key="14">
    <source>
        <dbReference type="Proteomes" id="UP000478995"/>
    </source>
</evidence>
<dbReference type="InterPro" id="IPR023090">
    <property type="entry name" value="UPF0702_alpha/beta_dom_sf"/>
</dbReference>
<dbReference type="GO" id="GO:0005886">
    <property type="term" value="C:plasma membrane"/>
    <property type="evidence" value="ECO:0007669"/>
    <property type="project" value="UniProtKB-SubCell"/>
</dbReference>
<sequence length="242" mass="28018">MNEALVVLVRAIIGFFTLLIFARMLGKQQISQLTFFDYVLGITIGSTASTLSTDLESTAWSHWVGLLSWCVIGFLLQWITLKWRYAAKYIEGEPTIVIMDGKIMEDTLRKMRYRVSDVLEQLRGKDIFDLSEIEFAILESDGQLSVLKKPEEEPLTAKDLNIFKSKTGISRELIYDGKIVEDNLREINRDKEWLKAELKKRNIKDSSEVFFATINENNEIYIDTYKDHLKRIIDIGDYKGPY</sequence>
<dbReference type="AlphaFoldDB" id="A0A0A2HBG6"/>
<keyword evidence="4 7" id="KW-0812">Transmembrane</keyword>
<dbReference type="Proteomes" id="UP000478995">
    <property type="component" value="Unassembled WGS sequence"/>
</dbReference>
<reference evidence="10 13" key="2">
    <citation type="submission" date="2019-02" db="EMBL/GenBank/DDBJ databases">
        <title>Genome sequencing of Clostridium botulinum clinical isolates.</title>
        <authorList>
            <person name="Brunt J."/>
            <person name="Van Vliet A.H.M."/>
            <person name="Stringer S.C."/>
            <person name="Grant K.A."/>
            <person name="Carter A.C."/>
            <person name="Peck M.W."/>
        </authorList>
    </citation>
    <scope>NUCLEOTIDE SEQUENCE [LARGE SCALE GENOMIC DNA]</scope>
    <source>
        <strain evidence="10 13">H142660711</strain>
    </source>
</reference>
<evidence type="ECO:0000259" key="9">
    <source>
        <dbReference type="Pfam" id="PF20730"/>
    </source>
</evidence>